<dbReference type="Pfam" id="PF03031">
    <property type="entry name" value="NIF"/>
    <property type="match status" value="1"/>
</dbReference>
<dbReference type="RefSeq" id="WP_163607959.1">
    <property type="nucleotide sequence ID" value="NZ_JAABOO010000003.1"/>
</dbReference>
<gene>
    <name evidence="2" type="ORF">GWK08_14570</name>
</gene>
<dbReference type="AlphaFoldDB" id="A0A6P0UNX3"/>
<dbReference type="InterPro" id="IPR023214">
    <property type="entry name" value="HAD_sf"/>
</dbReference>
<proteinExistence type="predicted"/>
<accession>A0A6P0UNX3</accession>
<dbReference type="SMART" id="SM00577">
    <property type="entry name" value="CPDc"/>
    <property type="match status" value="1"/>
</dbReference>
<keyword evidence="3" id="KW-1185">Reference proteome</keyword>
<protein>
    <submittedName>
        <fullName evidence="2">Phosphoprotein phosphatase</fullName>
    </submittedName>
</protein>
<dbReference type="SUPFAM" id="SSF56784">
    <property type="entry name" value="HAD-like"/>
    <property type="match status" value="1"/>
</dbReference>
<name>A0A6P0UNX3_9FLAO</name>
<feature type="domain" description="FCP1 homology" evidence="1">
    <location>
        <begin position="2"/>
        <end position="163"/>
    </location>
</feature>
<dbReference type="Proteomes" id="UP000468581">
    <property type="component" value="Unassembled WGS sequence"/>
</dbReference>
<dbReference type="EMBL" id="JAABOO010000003">
    <property type="protein sequence ID" value="NER14677.1"/>
    <property type="molecule type" value="Genomic_DNA"/>
</dbReference>
<dbReference type="InterPro" id="IPR050365">
    <property type="entry name" value="TIM50"/>
</dbReference>
<reference evidence="2 3" key="1">
    <citation type="submission" date="2020-01" db="EMBL/GenBank/DDBJ databases">
        <title>Leptobacterium flavescens.</title>
        <authorList>
            <person name="Wang G."/>
        </authorList>
    </citation>
    <scope>NUCLEOTIDE SEQUENCE [LARGE SCALE GENOMIC DNA]</scope>
    <source>
        <strain evidence="2 3">KCTC 22160</strain>
    </source>
</reference>
<organism evidence="2 3">
    <name type="scientific">Leptobacterium flavescens</name>
    <dbReference type="NCBI Taxonomy" id="472055"/>
    <lineage>
        <taxon>Bacteria</taxon>
        <taxon>Pseudomonadati</taxon>
        <taxon>Bacteroidota</taxon>
        <taxon>Flavobacteriia</taxon>
        <taxon>Flavobacteriales</taxon>
        <taxon>Flavobacteriaceae</taxon>
        <taxon>Leptobacterium</taxon>
    </lineage>
</organism>
<dbReference type="PANTHER" id="PTHR12210">
    <property type="entry name" value="DULLARD PROTEIN PHOSPHATASE"/>
    <property type="match status" value="1"/>
</dbReference>
<evidence type="ECO:0000313" key="3">
    <source>
        <dbReference type="Proteomes" id="UP000468581"/>
    </source>
</evidence>
<comment type="caution">
    <text evidence="2">The sequence shown here is derived from an EMBL/GenBank/DDBJ whole genome shotgun (WGS) entry which is preliminary data.</text>
</comment>
<sequence>MNENKKILLILDLDETLIHATKNKLDSRADLFYNDYLIYKRPYLNWFLETVNKDFELAVWSSAGDEYVTTVVTEICPENVYFQFIWGRSRCTTKLNRDLDKYIHEKRLKKVKKQGFELEKVLIIDDSPEKTRENYGNAIYIDPFTGNKDDNRLQKLASYLVSIKNTENVRIIEKRYWEDS</sequence>
<dbReference type="PROSITE" id="PS50969">
    <property type="entry name" value="FCP1"/>
    <property type="match status" value="1"/>
</dbReference>
<evidence type="ECO:0000259" key="1">
    <source>
        <dbReference type="PROSITE" id="PS50969"/>
    </source>
</evidence>
<evidence type="ECO:0000313" key="2">
    <source>
        <dbReference type="EMBL" id="NER14677.1"/>
    </source>
</evidence>
<dbReference type="InterPro" id="IPR036412">
    <property type="entry name" value="HAD-like_sf"/>
</dbReference>
<dbReference type="Gene3D" id="3.40.50.1000">
    <property type="entry name" value="HAD superfamily/HAD-like"/>
    <property type="match status" value="1"/>
</dbReference>
<dbReference type="InterPro" id="IPR004274">
    <property type="entry name" value="FCP1_dom"/>
</dbReference>